<evidence type="ECO:0000313" key="9">
    <source>
        <dbReference type="EMBL" id="MPN31768.1"/>
    </source>
</evidence>
<keyword evidence="5 7" id="KW-1133">Transmembrane helix</keyword>
<reference evidence="9" key="1">
    <citation type="submission" date="2019-08" db="EMBL/GenBank/DDBJ databases">
        <authorList>
            <person name="Kucharzyk K."/>
            <person name="Murdoch R.W."/>
            <person name="Higgins S."/>
            <person name="Loffler F."/>
        </authorList>
    </citation>
    <scope>NUCLEOTIDE SEQUENCE</scope>
</reference>
<sequence length="109" mass="11399">MEGEAAAQISRLRLRLSYLSTTITLAPLLGLLGTVLGMIKTFNVLSLSSGQPSIITGGVGEALIATAAGLCVAIIAALFHSYLVERLEDIITSLEIITNNFLEVLGVGK</sequence>
<dbReference type="InterPro" id="IPR050790">
    <property type="entry name" value="ExbB/TolQ_transport"/>
</dbReference>
<evidence type="ECO:0000256" key="2">
    <source>
        <dbReference type="ARBA" id="ARBA00010442"/>
    </source>
</evidence>
<evidence type="ECO:0000256" key="5">
    <source>
        <dbReference type="ARBA" id="ARBA00022989"/>
    </source>
</evidence>
<feature type="transmembrane region" description="Helical" evidence="7">
    <location>
        <begin position="18"/>
        <end position="42"/>
    </location>
</feature>
<evidence type="ECO:0000256" key="4">
    <source>
        <dbReference type="ARBA" id="ARBA00022692"/>
    </source>
</evidence>
<dbReference type="GO" id="GO:0017038">
    <property type="term" value="P:protein import"/>
    <property type="evidence" value="ECO:0007669"/>
    <property type="project" value="TreeGrafter"/>
</dbReference>
<name>A0A645GYG1_9ZZZZ</name>
<evidence type="ECO:0000256" key="1">
    <source>
        <dbReference type="ARBA" id="ARBA00004651"/>
    </source>
</evidence>
<dbReference type="InterPro" id="IPR002898">
    <property type="entry name" value="MotA_ExbB_proton_chnl"/>
</dbReference>
<comment type="caution">
    <text evidence="9">The sequence shown here is derived from an EMBL/GenBank/DDBJ whole genome shotgun (WGS) entry which is preliminary data.</text>
</comment>
<keyword evidence="3" id="KW-1003">Cell membrane</keyword>
<feature type="transmembrane region" description="Helical" evidence="7">
    <location>
        <begin position="62"/>
        <end position="84"/>
    </location>
</feature>
<dbReference type="Pfam" id="PF01618">
    <property type="entry name" value="MotA_ExbB"/>
    <property type="match status" value="1"/>
</dbReference>
<dbReference type="GO" id="GO:0005886">
    <property type="term" value="C:plasma membrane"/>
    <property type="evidence" value="ECO:0007669"/>
    <property type="project" value="UniProtKB-SubCell"/>
</dbReference>
<dbReference type="PANTHER" id="PTHR30625:SF11">
    <property type="entry name" value="MOTA_TOLQ_EXBB PROTON CHANNEL DOMAIN-CONTAINING PROTEIN"/>
    <property type="match status" value="1"/>
</dbReference>
<comment type="similarity">
    <text evidence="2">Belongs to the ExbB/TolQ family.</text>
</comment>
<protein>
    <submittedName>
        <fullName evidence="9">Protein TolQ</fullName>
    </submittedName>
</protein>
<gene>
    <name evidence="9" type="primary">tolQ_17</name>
    <name evidence="9" type="ORF">SDC9_179243</name>
</gene>
<dbReference type="EMBL" id="VSSQ01083441">
    <property type="protein sequence ID" value="MPN31768.1"/>
    <property type="molecule type" value="Genomic_DNA"/>
</dbReference>
<feature type="domain" description="MotA/TolQ/ExbB proton channel" evidence="8">
    <location>
        <begin position="1"/>
        <end position="95"/>
    </location>
</feature>
<evidence type="ECO:0000256" key="3">
    <source>
        <dbReference type="ARBA" id="ARBA00022475"/>
    </source>
</evidence>
<keyword evidence="6 7" id="KW-0472">Membrane</keyword>
<evidence type="ECO:0000256" key="7">
    <source>
        <dbReference type="SAM" id="Phobius"/>
    </source>
</evidence>
<dbReference type="AlphaFoldDB" id="A0A645GYG1"/>
<evidence type="ECO:0000256" key="6">
    <source>
        <dbReference type="ARBA" id="ARBA00023136"/>
    </source>
</evidence>
<proteinExistence type="inferred from homology"/>
<keyword evidence="4 7" id="KW-0812">Transmembrane</keyword>
<organism evidence="9">
    <name type="scientific">bioreactor metagenome</name>
    <dbReference type="NCBI Taxonomy" id="1076179"/>
    <lineage>
        <taxon>unclassified sequences</taxon>
        <taxon>metagenomes</taxon>
        <taxon>ecological metagenomes</taxon>
    </lineage>
</organism>
<evidence type="ECO:0000259" key="8">
    <source>
        <dbReference type="Pfam" id="PF01618"/>
    </source>
</evidence>
<dbReference type="PANTHER" id="PTHR30625">
    <property type="entry name" value="PROTEIN TOLQ"/>
    <property type="match status" value="1"/>
</dbReference>
<comment type="subcellular location">
    <subcellularLocation>
        <location evidence="1">Cell membrane</location>
        <topology evidence="1">Multi-pass membrane protein</topology>
    </subcellularLocation>
</comment>
<accession>A0A645GYG1</accession>